<evidence type="ECO:0000256" key="1">
    <source>
        <dbReference type="SAM" id="MobiDB-lite"/>
    </source>
</evidence>
<organism evidence="2 3">
    <name type="scientific">Reticulomyxa filosa</name>
    <dbReference type="NCBI Taxonomy" id="46433"/>
    <lineage>
        <taxon>Eukaryota</taxon>
        <taxon>Sar</taxon>
        <taxon>Rhizaria</taxon>
        <taxon>Retaria</taxon>
        <taxon>Foraminifera</taxon>
        <taxon>Monothalamids</taxon>
        <taxon>Reticulomyxidae</taxon>
        <taxon>Reticulomyxa</taxon>
    </lineage>
</organism>
<reference evidence="2 3" key="1">
    <citation type="journal article" date="2013" name="Curr. Biol.">
        <title>The Genome of the Foraminiferan Reticulomyxa filosa.</title>
        <authorList>
            <person name="Glockner G."/>
            <person name="Hulsmann N."/>
            <person name="Schleicher M."/>
            <person name="Noegel A.A."/>
            <person name="Eichinger L."/>
            <person name="Gallinger C."/>
            <person name="Pawlowski J."/>
            <person name="Sierra R."/>
            <person name="Euteneuer U."/>
            <person name="Pillet L."/>
            <person name="Moustafa A."/>
            <person name="Platzer M."/>
            <person name="Groth M."/>
            <person name="Szafranski K."/>
            <person name="Schliwa M."/>
        </authorList>
    </citation>
    <scope>NUCLEOTIDE SEQUENCE [LARGE SCALE GENOMIC DNA]</scope>
</reference>
<protein>
    <submittedName>
        <fullName evidence="2">Uncharacterized protein</fullName>
    </submittedName>
</protein>
<dbReference type="AlphaFoldDB" id="X6M864"/>
<proteinExistence type="predicted"/>
<feature type="region of interest" description="Disordered" evidence="1">
    <location>
        <begin position="1"/>
        <end position="33"/>
    </location>
</feature>
<comment type="caution">
    <text evidence="2">The sequence shown here is derived from an EMBL/GenBank/DDBJ whole genome shotgun (WGS) entry which is preliminary data.</text>
</comment>
<evidence type="ECO:0000313" key="3">
    <source>
        <dbReference type="Proteomes" id="UP000023152"/>
    </source>
</evidence>
<name>X6M864_RETFI</name>
<dbReference type="Proteomes" id="UP000023152">
    <property type="component" value="Unassembled WGS sequence"/>
</dbReference>
<dbReference type="EMBL" id="ASPP01023888">
    <property type="protein sequence ID" value="ETO09826.1"/>
    <property type="molecule type" value="Genomic_DNA"/>
</dbReference>
<evidence type="ECO:0000313" key="2">
    <source>
        <dbReference type="EMBL" id="ETO09826.1"/>
    </source>
</evidence>
<feature type="non-terminal residue" evidence="2">
    <location>
        <position position="166"/>
    </location>
</feature>
<accession>X6M864</accession>
<sequence length="166" mass="17799">MAQKEVKRLSQSNSSMNLCPRQAGSKESAVNENTCSCGQSSVALTAKRETKENASAMETNALSITSSETSNVNGAQIRHAKEENVLAQNQGGIHSELDISLTRSNNTGDSKIDDDISGDALTADQGQCSNVSMKELITEMASDIGKEIRRQSFFATNNLPPPSFEN</sequence>
<keyword evidence="3" id="KW-1185">Reference proteome</keyword>
<gene>
    <name evidence="2" type="ORF">RFI_27553</name>
</gene>